<keyword evidence="2" id="KW-0472">Membrane</keyword>
<feature type="compositionally biased region" description="Pro residues" evidence="1">
    <location>
        <begin position="447"/>
        <end position="457"/>
    </location>
</feature>
<gene>
    <name evidence="4" type="ORF">Ctob_016352</name>
</gene>
<evidence type="ECO:0000313" key="4">
    <source>
        <dbReference type="EMBL" id="KOO50210.1"/>
    </source>
</evidence>
<feature type="transmembrane region" description="Helical" evidence="2">
    <location>
        <begin position="305"/>
        <end position="327"/>
    </location>
</feature>
<feature type="region of interest" description="Disordered" evidence="1">
    <location>
        <begin position="429"/>
        <end position="457"/>
    </location>
</feature>
<name>A0A0M0LGJ5_9EUKA</name>
<keyword evidence="2" id="KW-0812">Transmembrane</keyword>
<feature type="transmembrane region" description="Helical" evidence="2">
    <location>
        <begin position="40"/>
        <end position="61"/>
    </location>
</feature>
<dbReference type="EMBL" id="JWZX01000532">
    <property type="protein sequence ID" value="KOO50210.1"/>
    <property type="molecule type" value="Genomic_DNA"/>
</dbReference>
<keyword evidence="5" id="KW-1185">Reference proteome</keyword>
<evidence type="ECO:0000256" key="1">
    <source>
        <dbReference type="SAM" id="MobiDB-lite"/>
    </source>
</evidence>
<dbReference type="GO" id="GO:0005227">
    <property type="term" value="F:calcium-activated cation channel activity"/>
    <property type="evidence" value="ECO:0007669"/>
    <property type="project" value="InterPro"/>
</dbReference>
<dbReference type="InterPro" id="IPR003864">
    <property type="entry name" value="CSC1/OSCA1-like_7TM"/>
</dbReference>
<proteinExistence type="predicted"/>
<dbReference type="Proteomes" id="UP000037460">
    <property type="component" value="Unassembled WGS sequence"/>
</dbReference>
<dbReference type="PANTHER" id="PTHR13018:SF5">
    <property type="entry name" value="RE44586P"/>
    <property type="match status" value="1"/>
</dbReference>
<evidence type="ECO:0000313" key="5">
    <source>
        <dbReference type="Proteomes" id="UP000037460"/>
    </source>
</evidence>
<dbReference type="AlphaFoldDB" id="A0A0M0LGJ5"/>
<accession>A0A0M0LGJ5</accession>
<feature type="transmembrane region" description="Helical" evidence="2">
    <location>
        <begin position="403"/>
        <end position="424"/>
    </location>
</feature>
<reference evidence="5" key="1">
    <citation type="journal article" date="2015" name="PLoS Genet.">
        <title>Genome Sequence and Transcriptome Analyses of Chrysochromulina tobin: Metabolic Tools for Enhanced Algal Fitness in the Prominent Order Prymnesiales (Haptophyceae).</title>
        <authorList>
            <person name="Hovde B.T."/>
            <person name="Deodato C.R."/>
            <person name="Hunsperger H.M."/>
            <person name="Ryken S.A."/>
            <person name="Yost W."/>
            <person name="Jha R.K."/>
            <person name="Patterson J."/>
            <person name="Monnat R.J. Jr."/>
            <person name="Barlow S.B."/>
            <person name="Starkenburg S.R."/>
            <person name="Cattolico R.A."/>
        </authorList>
    </citation>
    <scope>NUCLEOTIDE SEQUENCE</scope>
    <source>
        <strain evidence="5">CCMP291</strain>
    </source>
</reference>
<feature type="non-terminal residue" evidence="4">
    <location>
        <position position="457"/>
    </location>
</feature>
<evidence type="ECO:0000256" key="2">
    <source>
        <dbReference type="SAM" id="Phobius"/>
    </source>
</evidence>
<keyword evidence="2" id="KW-1133">Transmembrane helix</keyword>
<comment type="caution">
    <text evidence="4">The sequence shown here is derived from an EMBL/GenBank/DDBJ whole genome shotgun (WGS) entry which is preliminary data.</text>
</comment>
<dbReference type="PANTHER" id="PTHR13018">
    <property type="entry name" value="PROBABLE MEMBRANE PROTEIN DUF221-RELATED"/>
    <property type="match status" value="1"/>
</dbReference>
<feature type="domain" description="CSC1/OSCA1-like 7TM region" evidence="3">
    <location>
        <begin position="248"/>
        <end position="431"/>
    </location>
</feature>
<dbReference type="Pfam" id="PF02714">
    <property type="entry name" value="RSN1_7TM"/>
    <property type="match status" value="1"/>
</dbReference>
<dbReference type="InterPro" id="IPR045122">
    <property type="entry name" value="Csc1-like"/>
</dbReference>
<sequence length="457" mass="49504">MLEEDDALKVTIENDPTAGAFDDGSATYTSLRFSAEADWALLRALVIALVAIVFSTLFYIAARKSRVLRKHVFAPMVAEGAGGPDAFPGVCGWWAEVALEIGRIVGEGEVLQIATIAELRAGESGFLTSQSLPRLGEKASLLKESLKQKLPARLHRNFEKLEEGSSDALHQARTLASLVCCGEVEPRSASFVVLFRSRRAAATAVALARWPGEMLSAPGYVRVLPAPAPADIYWPNLLLTRERRAMHWYVGLAWTIALYLLFNLPVAFIQGLSSIRTLSKVPGLSCISDYIGSMGPAAVASFQGIAASLVLQASLYFTLYSGLFQLLSRMAGAISHTQICEWSAQRIMLFQIIFVILVSSITSSAFDTLGVALENPIDVPYLLAGTLPSQSSFFMHYLLNQILFAYLLEGAQLITLCTFVICKLSRRRPKAAKQPAADRPVANEPAAVPPTPSAPLS</sequence>
<protein>
    <recommendedName>
        <fullName evidence="3">CSC1/OSCA1-like 7TM region domain-containing protein</fullName>
    </recommendedName>
</protein>
<dbReference type="GO" id="GO:0005886">
    <property type="term" value="C:plasma membrane"/>
    <property type="evidence" value="ECO:0007669"/>
    <property type="project" value="TreeGrafter"/>
</dbReference>
<evidence type="ECO:0000259" key="3">
    <source>
        <dbReference type="Pfam" id="PF02714"/>
    </source>
</evidence>
<organism evidence="4 5">
    <name type="scientific">Chrysochromulina tobinii</name>
    <dbReference type="NCBI Taxonomy" id="1460289"/>
    <lineage>
        <taxon>Eukaryota</taxon>
        <taxon>Haptista</taxon>
        <taxon>Haptophyta</taxon>
        <taxon>Prymnesiophyceae</taxon>
        <taxon>Prymnesiales</taxon>
        <taxon>Chrysochromulinaceae</taxon>
        <taxon>Chrysochromulina</taxon>
    </lineage>
</organism>
<dbReference type="OrthoDB" id="1076608at2759"/>
<feature type="transmembrane region" description="Helical" evidence="2">
    <location>
        <begin position="347"/>
        <end position="366"/>
    </location>
</feature>
<feature type="transmembrane region" description="Helical" evidence="2">
    <location>
        <begin position="248"/>
        <end position="269"/>
    </location>
</feature>